<evidence type="ECO:0000313" key="3">
    <source>
        <dbReference type="EMBL" id="PWV12703.1"/>
    </source>
</evidence>
<dbReference type="VEuPathDB" id="TriTrypDB:C3747_49g840c"/>
<name>A0A2V2WXW7_TRYCR</name>
<dbReference type="Proteomes" id="UP000246078">
    <property type="component" value="Unassembled WGS sequence"/>
</dbReference>
<reference evidence="3 4" key="1">
    <citation type="journal article" date="2018" name="Microb. Genom.">
        <title>Expanding an expanded genome: long-read sequencing of Trypanosoma cruzi.</title>
        <authorList>
            <person name="Berna L."/>
            <person name="Rodriguez M."/>
            <person name="Chiribao M.L."/>
            <person name="Parodi-Talice A."/>
            <person name="Pita S."/>
            <person name="Rijo G."/>
            <person name="Alvarez-Valin F."/>
            <person name="Robello C."/>
        </authorList>
    </citation>
    <scope>NUCLEOTIDE SEQUENCE [LARGE SCALE GENOMIC DNA]</scope>
    <source>
        <strain evidence="3 4">TCC</strain>
    </source>
</reference>
<evidence type="ECO:0000256" key="1">
    <source>
        <dbReference type="SAM" id="MobiDB-lite"/>
    </source>
</evidence>
<protein>
    <submittedName>
        <fullName evidence="3">Uncharacterized protein</fullName>
    </submittedName>
</protein>
<dbReference type="VEuPathDB" id="TriTrypDB:TcCLB.507389.20"/>
<organism evidence="3 4">
    <name type="scientific">Trypanosoma cruzi</name>
    <dbReference type="NCBI Taxonomy" id="5693"/>
    <lineage>
        <taxon>Eukaryota</taxon>
        <taxon>Discoba</taxon>
        <taxon>Euglenozoa</taxon>
        <taxon>Kinetoplastea</taxon>
        <taxon>Metakinetoplastina</taxon>
        <taxon>Trypanosomatida</taxon>
        <taxon>Trypanosomatidae</taxon>
        <taxon>Trypanosoma</taxon>
        <taxon>Schizotrypanum</taxon>
    </lineage>
</organism>
<proteinExistence type="predicted"/>
<feature type="compositionally biased region" description="Basic and acidic residues" evidence="1">
    <location>
        <begin position="107"/>
        <end position="116"/>
    </location>
</feature>
<dbReference type="AlphaFoldDB" id="A0A2V2WXW7"/>
<comment type="caution">
    <text evidence="3">The sequence shown here is derived from an EMBL/GenBank/DDBJ whole genome shotgun (WGS) entry which is preliminary data.</text>
</comment>
<accession>A0A2V2WXW7</accession>
<dbReference type="EMBL" id="PRFC01000049">
    <property type="protein sequence ID" value="PWV12703.1"/>
    <property type="molecule type" value="Genomic_DNA"/>
</dbReference>
<dbReference type="VEuPathDB" id="TriTrypDB:BCY84_09123"/>
<dbReference type="VEuPathDB" id="TriTrypDB:TcYC6_0103790"/>
<dbReference type="VEuPathDB" id="TriTrypDB:TcG_04446"/>
<dbReference type="VEuPathDB" id="TriTrypDB:TcCLB.509911.124"/>
<evidence type="ECO:0000256" key="2">
    <source>
        <dbReference type="SAM" id="SignalP"/>
    </source>
</evidence>
<keyword evidence="2" id="KW-0732">Signal</keyword>
<dbReference type="OrthoDB" id="248334at2759"/>
<feature type="chain" id="PRO_5015885546" evidence="2">
    <location>
        <begin position="22"/>
        <end position="139"/>
    </location>
</feature>
<dbReference type="VEuPathDB" id="TriTrypDB:TcBrA4_0031770"/>
<dbReference type="VEuPathDB" id="TriTrypDB:TcCL_ESM03073"/>
<evidence type="ECO:0000313" key="4">
    <source>
        <dbReference type="Proteomes" id="UP000246078"/>
    </source>
</evidence>
<feature type="signal peptide" evidence="2">
    <location>
        <begin position="1"/>
        <end position="21"/>
    </location>
</feature>
<sequence>MFLLPLPFFFSLSLCCAVCFGISPKAMPSFPADANSNELNLSLSAPVELQHVEERIARRRSTLPELSLPDTSGGIPVSKNSSFVEANFVADPQKWNHRFTGAFTSPVKDEPVKEKTPAPMDSKVKRPPTPEITCCSLFF</sequence>
<gene>
    <name evidence="3" type="ORF">C3747_49g840c</name>
</gene>
<feature type="region of interest" description="Disordered" evidence="1">
    <location>
        <begin position="106"/>
        <end position="127"/>
    </location>
</feature>